<feature type="domain" description="Alpha-L-arabinofuranosidase C-terminal" evidence="8">
    <location>
        <begin position="290"/>
        <end position="488"/>
    </location>
</feature>
<dbReference type="EC" id="3.2.1.55" evidence="4"/>
<comment type="similarity">
    <text evidence="2">Belongs to the glycosyl hydrolase 51 family.</text>
</comment>
<evidence type="ECO:0000256" key="1">
    <source>
        <dbReference type="ARBA" id="ARBA00001462"/>
    </source>
</evidence>
<dbReference type="PANTHER" id="PTHR43576">
    <property type="entry name" value="ALPHA-L-ARABINOFURANOSIDASE C-RELATED"/>
    <property type="match status" value="1"/>
</dbReference>
<sequence>MKKAKCIVNQHFKLADIDERIYGSFIEHMGRAVYTGIYQPEHHSADEQGFRQDVLEAIQSLNVPIVRYPGGNFVSGYDWQDGIGPKSERPTRLDYAWLSIENNQFGINEFADWAAKAHTQGMIAVNLGSGTPQQAGYLAEYCNIDKGTYWSDKRREHGYEQPHNFKVWCLGNEMDGPWQTCALSAQEYANKARETAKILKWVDPSIELVACGSSSKEMATFPSWDRTVLEACYEHVDYISLHRYYEYEGDKLSFLAAFHDLNDFIHTIKATADYVKAEKRSDKVMMLSLDEWNVWYIKHMDTKRWQWAPAIAEDVYSLMDALVMGGLLTTIVNNADRVKMACLAQLVNALAPIHTSAEGGVLKHATYYPFMQVSNYGRGSVYKNIVLCDEVQTEKYGAAPQLATLTTFDADSGEMAFFVLNTDLDHDVELELRLEEFGALKMIERQVLTGDDLFAVNSFDAPNNVVPTTQECIEHAGSQFSITLPKTSWTMLRFRVV</sequence>
<keyword evidence="5" id="KW-0378">Hydrolase</keyword>
<protein>
    <recommendedName>
        <fullName evidence="4">non-reducing end alpha-L-arabinofuranosidase</fullName>
        <ecNumber evidence="4">3.2.1.55</ecNumber>
    </recommendedName>
</protein>
<dbReference type="InterPro" id="IPR013780">
    <property type="entry name" value="Glyco_hydro_b"/>
</dbReference>
<dbReference type="EMBL" id="FNDD01000033">
    <property type="protein sequence ID" value="SDH87090.1"/>
    <property type="molecule type" value="Genomic_DNA"/>
</dbReference>
<dbReference type="GO" id="GO:0046373">
    <property type="term" value="P:L-arabinose metabolic process"/>
    <property type="evidence" value="ECO:0007669"/>
    <property type="project" value="InterPro"/>
</dbReference>
<reference evidence="9 10" key="1">
    <citation type="submission" date="2016-10" db="EMBL/GenBank/DDBJ databases">
        <authorList>
            <person name="de Groot N.N."/>
        </authorList>
    </citation>
    <scope>NUCLEOTIDE SEQUENCE [LARGE SCALE GENOMIC DNA]</scope>
    <source>
        <strain evidence="9 10">CGMCC 1.10228</strain>
    </source>
</reference>
<keyword evidence="10" id="KW-1185">Reference proteome</keyword>
<dbReference type="GO" id="GO:0000272">
    <property type="term" value="P:polysaccharide catabolic process"/>
    <property type="evidence" value="ECO:0007669"/>
    <property type="project" value="TreeGrafter"/>
</dbReference>
<dbReference type="Pfam" id="PF22848">
    <property type="entry name" value="ASD1_dom"/>
    <property type="match status" value="1"/>
</dbReference>
<proteinExistence type="inferred from homology"/>
<dbReference type="Proteomes" id="UP000198854">
    <property type="component" value="Unassembled WGS sequence"/>
</dbReference>
<dbReference type="STRING" id="861298.SAMN04488136_13324"/>
<dbReference type="SUPFAM" id="SSF51445">
    <property type="entry name" value="(Trans)glycosidases"/>
    <property type="match status" value="1"/>
</dbReference>
<organism evidence="9 10">
    <name type="scientific">Vibrio xiamenensis</name>
    <dbReference type="NCBI Taxonomy" id="861298"/>
    <lineage>
        <taxon>Bacteria</taxon>
        <taxon>Pseudomonadati</taxon>
        <taxon>Pseudomonadota</taxon>
        <taxon>Gammaproteobacteria</taxon>
        <taxon>Vibrionales</taxon>
        <taxon>Vibrionaceae</taxon>
        <taxon>Vibrio</taxon>
    </lineage>
</organism>
<name>A0A1G8FYF1_9VIBR</name>
<evidence type="ECO:0000256" key="2">
    <source>
        <dbReference type="ARBA" id="ARBA00007186"/>
    </source>
</evidence>
<evidence type="ECO:0000256" key="7">
    <source>
        <dbReference type="ARBA" id="ARBA00023295"/>
    </source>
</evidence>
<dbReference type="Gene3D" id="3.20.20.80">
    <property type="entry name" value="Glycosidases"/>
    <property type="match status" value="1"/>
</dbReference>
<dbReference type="SMART" id="SM00813">
    <property type="entry name" value="Alpha-L-AF_C"/>
    <property type="match status" value="1"/>
</dbReference>
<evidence type="ECO:0000256" key="6">
    <source>
        <dbReference type="ARBA" id="ARBA00023277"/>
    </source>
</evidence>
<dbReference type="SUPFAM" id="SSF51011">
    <property type="entry name" value="Glycosyl hydrolase domain"/>
    <property type="match status" value="1"/>
</dbReference>
<evidence type="ECO:0000256" key="3">
    <source>
        <dbReference type="ARBA" id="ARBA00011165"/>
    </source>
</evidence>
<dbReference type="InterPro" id="IPR010720">
    <property type="entry name" value="Alpha-L-AF_C"/>
</dbReference>
<comment type="catalytic activity">
    <reaction evidence="1">
        <text>Hydrolysis of terminal non-reducing alpha-L-arabinofuranoside residues in alpha-L-arabinosides.</text>
        <dbReference type="EC" id="3.2.1.55"/>
    </reaction>
</comment>
<dbReference type="OrthoDB" id="9758333at2"/>
<keyword evidence="7" id="KW-0326">Glycosidase</keyword>
<dbReference type="InterPro" id="IPR055235">
    <property type="entry name" value="ASD1_cat"/>
</dbReference>
<dbReference type="PANTHER" id="PTHR43576:SF3">
    <property type="entry name" value="ALPHA-L-ARABINOFURANOSIDASE C"/>
    <property type="match status" value="1"/>
</dbReference>
<evidence type="ECO:0000313" key="10">
    <source>
        <dbReference type="Proteomes" id="UP000198854"/>
    </source>
</evidence>
<evidence type="ECO:0000313" key="9">
    <source>
        <dbReference type="EMBL" id="SDH87090.1"/>
    </source>
</evidence>
<dbReference type="InterPro" id="IPR017853">
    <property type="entry name" value="GH"/>
</dbReference>
<dbReference type="AlphaFoldDB" id="A0A1G8FYF1"/>
<evidence type="ECO:0000259" key="8">
    <source>
        <dbReference type="SMART" id="SM00813"/>
    </source>
</evidence>
<dbReference type="Pfam" id="PF06964">
    <property type="entry name" value="Alpha-L-AF_C"/>
    <property type="match status" value="1"/>
</dbReference>
<dbReference type="Gene3D" id="2.60.40.1180">
    <property type="entry name" value="Golgi alpha-mannosidase II"/>
    <property type="match status" value="1"/>
</dbReference>
<accession>A0A1G8FYF1</accession>
<comment type="subunit">
    <text evidence="3">Homohexamer; trimer of dimers.</text>
</comment>
<evidence type="ECO:0000256" key="4">
    <source>
        <dbReference type="ARBA" id="ARBA00012670"/>
    </source>
</evidence>
<dbReference type="RefSeq" id="WP_093278536.1">
    <property type="nucleotide sequence ID" value="NZ_FNDD01000033.1"/>
</dbReference>
<keyword evidence="6" id="KW-0119">Carbohydrate metabolism</keyword>
<evidence type="ECO:0000256" key="5">
    <source>
        <dbReference type="ARBA" id="ARBA00022801"/>
    </source>
</evidence>
<dbReference type="GO" id="GO:0046556">
    <property type="term" value="F:alpha-L-arabinofuranosidase activity"/>
    <property type="evidence" value="ECO:0007669"/>
    <property type="project" value="UniProtKB-EC"/>
</dbReference>
<gene>
    <name evidence="9" type="ORF">SAMN04488136_13324</name>
</gene>